<feature type="region of interest" description="Disordered" evidence="5">
    <location>
        <begin position="431"/>
        <end position="453"/>
    </location>
</feature>
<comment type="subcellular location">
    <subcellularLocation>
        <location evidence="1">Cytoplasm</location>
    </subcellularLocation>
</comment>
<feature type="compositionally biased region" description="Basic residues" evidence="5">
    <location>
        <begin position="214"/>
        <end position="228"/>
    </location>
</feature>
<feature type="compositionally biased region" description="Basic and acidic residues" evidence="5">
    <location>
        <begin position="167"/>
        <end position="182"/>
    </location>
</feature>
<dbReference type="PANTHER" id="PTHR22710:SF2">
    <property type="entry name" value="X-RAY RADIATION RESISTANCE-ASSOCIATED PROTEIN 1"/>
    <property type="match status" value="1"/>
</dbReference>
<feature type="region of interest" description="Disordered" evidence="5">
    <location>
        <begin position="628"/>
        <end position="648"/>
    </location>
</feature>
<sequence>MSENTSESTAAECSSQGKEAPVRRRSVQFEDSPLELGVRSEPTLQDHKLPTRRSSVLKKSGGGLEKTTSYENNLETPPLVVVENLKKDDSVSNPAKEAGIETEVDGTSIFGVVVPGDEVEYTKTLVDSTLQASFPKKQHNEELDAQSTYARVDSHDGAESSGGLETPRSDSEQEQQEDKEISESLQPSLLHGAVENVEANSLGYDDEGETGGKTSRRGSKAGRKKSKKKSFVFKEIIGSIEKKKGPNLPEKLGFGSSEDRKVLMVESLKEKRKSSILTVSKEQEETSKPLERRRSVGQGLGFGSSERRKTLFDKDDPAKPKERKKSSLNNKEDEKDSTAVGNSQRTSVAMGTRETSSKQFAILALIPQELRQKVAEVAQQEINQLSRKQQEAESLQYTTESDPMKSPSQEEPVQAIGTEMEGVIEVVRNISAAEDSDSSGSEPRIREKAPSIYSSDPTLSNQYVLGAPSLNAIPLDDNEGLTSTLLAGKVHEPLRNELEGWLSSAINRVNNNLSSSWGDPVLRQYKSSARDHSIPPARTPKNTMVVTQPPELSCSTSPSKGTTRGRRLSTLSLGILAGTISDENKVLQQPQQQQQQVVDCAMTPRQQVQGSRVAAKQIVTPRLAPKVLSTPRMGEESSSDQETTEEGLRRLQKEVEYRAWSQYCTKNSPRLILPHSLKKRKMPGESSAFSDYLHENKSSPRLAQDKILNKDLFCTYGGTEHPEKLRNAGLSSLNIIGVEQSDLEMFQNLQYLDLSVNRVNMVRAAKEKSSHQVRKNITNIT</sequence>
<feature type="compositionally biased region" description="Polar residues" evidence="5">
    <location>
        <begin position="339"/>
        <end position="354"/>
    </location>
</feature>
<evidence type="ECO:0000313" key="7">
    <source>
        <dbReference type="Proteomes" id="UP001605036"/>
    </source>
</evidence>
<comment type="caution">
    <text evidence="6">The sequence shown here is derived from an EMBL/GenBank/DDBJ whole genome shotgun (WGS) entry which is preliminary data.</text>
</comment>
<reference evidence="6 7" key="1">
    <citation type="submission" date="2024-09" db="EMBL/GenBank/DDBJ databases">
        <title>Chromosome-scale assembly of Riccia fluitans.</title>
        <authorList>
            <person name="Paukszto L."/>
            <person name="Sawicki J."/>
            <person name="Karawczyk K."/>
            <person name="Piernik-Szablinska J."/>
            <person name="Szczecinska M."/>
            <person name="Mazdziarz M."/>
        </authorList>
    </citation>
    <scope>NUCLEOTIDE SEQUENCE [LARGE SCALE GENOMIC DNA]</scope>
    <source>
        <strain evidence="6">Rf_01</strain>
        <tissue evidence="6">Aerial parts of the thallus</tissue>
    </source>
</reference>
<feature type="region of interest" description="Disordered" evidence="5">
    <location>
        <begin position="385"/>
        <end position="409"/>
    </location>
</feature>
<name>A0ABD1YMP9_9MARC</name>
<evidence type="ECO:0000256" key="5">
    <source>
        <dbReference type="SAM" id="MobiDB-lite"/>
    </source>
</evidence>
<feature type="compositionally biased region" description="Polar residues" evidence="5">
    <location>
        <begin position="1"/>
        <end position="17"/>
    </location>
</feature>
<keyword evidence="3" id="KW-0433">Leucine-rich repeat</keyword>
<dbReference type="Proteomes" id="UP001605036">
    <property type="component" value="Unassembled WGS sequence"/>
</dbReference>
<evidence type="ECO:0000256" key="3">
    <source>
        <dbReference type="ARBA" id="ARBA00022614"/>
    </source>
</evidence>
<gene>
    <name evidence="6" type="ORF">R1flu_016686</name>
</gene>
<evidence type="ECO:0000313" key="6">
    <source>
        <dbReference type="EMBL" id="KAL2632000.1"/>
    </source>
</evidence>
<feature type="compositionally biased region" description="Basic and acidic residues" evidence="5">
    <location>
        <begin position="257"/>
        <end position="269"/>
    </location>
</feature>
<feature type="region of interest" description="Disordered" evidence="5">
    <location>
        <begin position="529"/>
        <end position="565"/>
    </location>
</feature>
<feature type="compositionally biased region" description="Polar residues" evidence="5">
    <location>
        <begin position="553"/>
        <end position="562"/>
    </location>
</feature>
<evidence type="ECO:0000256" key="4">
    <source>
        <dbReference type="ARBA" id="ARBA00022737"/>
    </source>
</evidence>
<keyword evidence="4" id="KW-0677">Repeat</keyword>
<feature type="region of interest" description="Disordered" evidence="5">
    <location>
        <begin position="240"/>
        <end position="354"/>
    </location>
</feature>
<accession>A0ABD1YMP9</accession>
<organism evidence="6 7">
    <name type="scientific">Riccia fluitans</name>
    <dbReference type="NCBI Taxonomy" id="41844"/>
    <lineage>
        <taxon>Eukaryota</taxon>
        <taxon>Viridiplantae</taxon>
        <taxon>Streptophyta</taxon>
        <taxon>Embryophyta</taxon>
        <taxon>Marchantiophyta</taxon>
        <taxon>Marchantiopsida</taxon>
        <taxon>Marchantiidae</taxon>
        <taxon>Marchantiales</taxon>
        <taxon>Ricciaceae</taxon>
        <taxon>Riccia</taxon>
    </lineage>
</organism>
<protein>
    <submittedName>
        <fullName evidence="6">Uncharacterized protein</fullName>
    </submittedName>
</protein>
<keyword evidence="7" id="KW-1185">Reference proteome</keyword>
<feature type="region of interest" description="Disordered" evidence="5">
    <location>
        <begin position="1"/>
        <end position="72"/>
    </location>
</feature>
<evidence type="ECO:0000256" key="2">
    <source>
        <dbReference type="ARBA" id="ARBA00022490"/>
    </source>
</evidence>
<dbReference type="PANTHER" id="PTHR22710">
    <property type="entry name" value="X-RAY RADIATION RESISTANCE ASSOCIATED PROTEIN 1 XRRA1"/>
    <property type="match status" value="1"/>
</dbReference>
<feature type="region of interest" description="Disordered" evidence="5">
    <location>
        <begin position="129"/>
        <end position="228"/>
    </location>
</feature>
<feature type="compositionally biased region" description="Basic and acidic residues" evidence="5">
    <location>
        <begin position="281"/>
        <end position="294"/>
    </location>
</feature>
<proteinExistence type="predicted"/>
<dbReference type="AlphaFoldDB" id="A0ABD1YMP9"/>
<dbReference type="GO" id="GO:0005737">
    <property type="term" value="C:cytoplasm"/>
    <property type="evidence" value="ECO:0007669"/>
    <property type="project" value="UniProtKB-SubCell"/>
</dbReference>
<evidence type="ECO:0000256" key="1">
    <source>
        <dbReference type="ARBA" id="ARBA00004496"/>
    </source>
</evidence>
<dbReference type="EMBL" id="JBHFFA010000004">
    <property type="protein sequence ID" value="KAL2632000.1"/>
    <property type="molecule type" value="Genomic_DNA"/>
</dbReference>
<keyword evidence="2" id="KW-0963">Cytoplasm</keyword>
<feature type="compositionally biased region" description="Basic and acidic residues" evidence="5">
    <location>
        <begin position="305"/>
        <end position="320"/>
    </location>
</feature>